<dbReference type="SUPFAM" id="SSF54427">
    <property type="entry name" value="NTF2-like"/>
    <property type="match status" value="1"/>
</dbReference>
<sequence length="341" mass="38456">MNLMKILRFYVSALSFYFLTGCLPIQPLNEMGIFQNSSQNNSQNNSQNSSGCSTQPTTVLKTNDVKLVSLNSQTITESGMVTNNKSLGYTFIGKTGNKLVYQTNQNICIWVYTPDNKLMNNPILPVDGKYIIQIGAMEGATTFDLALQLEDNTQAVNLSSSPTPITTTEIEKPSSPKPVTTTKIKKSSSPKPVTTTKIKKTQTQKTTNNISPKENISEKSISVSTIPNRISPAKAIENYYTMINNQQYDSAWDIYPTEVKEDKELHPNGYDSFIEWWTKVNYVNVNNVSIASENNDSAIVNFRSRYEMKNGKSIPVRLKFYLVWNQENENWYVTKIKLINS</sequence>
<feature type="region of interest" description="Disordered" evidence="1">
    <location>
        <begin position="36"/>
        <end position="57"/>
    </location>
</feature>
<dbReference type="RefSeq" id="WP_190347193.1">
    <property type="nucleotide sequence ID" value="NZ_JADEWB010000057.1"/>
</dbReference>
<protein>
    <recommendedName>
        <fullName evidence="4">ARC6 IMS domain-containing protein</fullName>
    </recommendedName>
</protein>
<reference evidence="2 3" key="1">
    <citation type="submission" date="2020-10" db="EMBL/GenBank/DDBJ databases">
        <authorList>
            <person name="Castelo-Branco R."/>
            <person name="Eusebio N."/>
            <person name="Adriana R."/>
            <person name="Vieira A."/>
            <person name="Brugerolle De Fraissinette N."/>
            <person name="Rezende De Castro R."/>
            <person name="Schneider M.P."/>
            <person name="Vasconcelos V."/>
            <person name="Leao P.N."/>
        </authorList>
    </citation>
    <scope>NUCLEOTIDE SEQUENCE [LARGE SCALE GENOMIC DNA]</scope>
    <source>
        <strain evidence="2 3">LEGE 00250</strain>
    </source>
</reference>
<comment type="caution">
    <text evidence="2">The sequence shown here is derived from an EMBL/GenBank/DDBJ whole genome shotgun (WGS) entry which is preliminary data.</text>
</comment>
<organism evidence="2 3">
    <name type="scientific">Sphaerospermopsis aphanizomenoides LEGE 00250</name>
    <dbReference type="NCBI Taxonomy" id="2777972"/>
    <lineage>
        <taxon>Bacteria</taxon>
        <taxon>Bacillati</taxon>
        <taxon>Cyanobacteriota</taxon>
        <taxon>Cyanophyceae</taxon>
        <taxon>Nostocales</taxon>
        <taxon>Aphanizomenonaceae</taxon>
        <taxon>Sphaerospermopsis</taxon>
        <taxon>Sphaerospermopsis aphanizomenoides</taxon>
    </lineage>
</organism>
<proteinExistence type="predicted"/>
<feature type="region of interest" description="Disordered" evidence="1">
    <location>
        <begin position="158"/>
        <end position="210"/>
    </location>
</feature>
<dbReference type="Proteomes" id="UP000606776">
    <property type="component" value="Unassembled WGS sequence"/>
</dbReference>
<feature type="compositionally biased region" description="Low complexity" evidence="1">
    <location>
        <begin position="36"/>
        <end position="50"/>
    </location>
</feature>
<dbReference type="PROSITE" id="PS51257">
    <property type="entry name" value="PROKAR_LIPOPROTEIN"/>
    <property type="match status" value="1"/>
</dbReference>
<accession>A0ABR9VDX4</accession>
<evidence type="ECO:0008006" key="4">
    <source>
        <dbReference type="Google" id="ProtNLM"/>
    </source>
</evidence>
<keyword evidence="3" id="KW-1185">Reference proteome</keyword>
<evidence type="ECO:0000313" key="2">
    <source>
        <dbReference type="EMBL" id="MBE9236692.1"/>
    </source>
</evidence>
<dbReference type="InterPro" id="IPR032710">
    <property type="entry name" value="NTF2-like_dom_sf"/>
</dbReference>
<feature type="compositionally biased region" description="Low complexity" evidence="1">
    <location>
        <begin position="159"/>
        <end position="168"/>
    </location>
</feature>
<evidence type="ECO:0000256" key="1">
    <source>
        <dbReference type="SAM" id="MobiDB-lite"/>
    </source>
</evidence>
<gene>
    <name evidence="2" type="ORF">IQ227_11815</name>
</gene>
<evidence type="ECO:0000313" key="3">
    <source>
        <dbReference type="Proteomes" id="UP000606776"/>
    </source>
</evidence>
<dbReference type="EMBL" id="JADEWB010000057">
    <property type="protein sequence ID" value="MBE9236692.1"/>
    <property type="molecule type" value="Genomic_DNA"/>
</dbReference>
<name>A0ABR9VDX4_9CYAN</name>